<name>A0A0A9Y275_LYGHE</name>
<dbReference type="GO" id="GO:0003735">
    <property type="term" value="F:structural constituent of ribosome"/>
    <property type="evidence" value="ECO:0007669"/>
    <property type="project" value="InterPro"/>
</dbReference>
<evidence type="ECO:0000256" key="2">
    <source>
        <dbReference type="ARBA" id="ARBA00022980"/>
    </source>
</evidence>
<organism evidence="4">
    <name type="scientific">Lygus hesperus</name>
    <name type="common">Western plant bug</name>
    <dbReference type="NCBI Taxonomy" id="30085"/>
    <lineage>
        <taxon>Eukaryota</taxon>
        <taxon>Metazoa</taxon>
        <taxon>Ecdysozoa</taxon>
        <taxon>Arthropoda</taxon>
        <taxon>Hexapoda</taxon>
        <taxon>Insecta</taxon>
        <taxon>Pterygota</taxon>
        <taxon>Neoptera</taxon>
        <taxon>Paraneoptera</taxon>
        <taxon>Hemiptera</taxon>
        <taxon>Heteroptera</taxon>
        <taxon>Panheteroptera</taxon>
        <taxon>Cimicomorpha</taxon>
        <taxon>Miridae</taxon>
        <taxon>Mirini</taxon>
        <taxon>Lygus</taxon>
    </lineage>
</organism>
<reference evidence="4" key="2">
    <citation type="submission" date="2014-07" db="EMBL/GenBank/DDBJ databases">
        <authorList>
            <person name="Hull J."/>
        </authorList>
    </citation>
    <scope>NUCLEOTIDE SEQUENCE</scope>
</reference>
<dbReference type="InterPro" id="IPR005822">
    <property type="entry name" value="Ribosomal_uL13"/>
</dbReference>
<evidence type="ECO:0000256" key="3">
    <source>
        <dbReference type="ARBA" id="ARBA00023274"/>
    </source>
</evidence>
<gene>
    <name evidence="4" type="primary">rplM</name>
    <name evidence="4" type="ORF">CM83_12948</name>
</gene>
<keyword evidence="2 4" id="KW-0689">Ribosomal protein</keyword>
<proteinExistence type="inferred from homology"/>
<dbReference type="Pfam" id="PF00572">
    <property type="entry name" value="Ribosomal_L13"/>
    <property type="match status" value="1"/>
</dbReference>
<dbReference type="SUPFAM" id="SSF52161">
    <property type="entry name" value="Ribosomal protein L13"/>
    <property type="match status" value="1"/>
</dbReference>
<evidence type="ECO:0000256" key="1">
    <source>
        <dbReference type="ARBA" id="ARBA00006227"/>
    </source>
</evidence>
<dbReference type="Gene3D" id="3.90.1180.10">
    <property type="entry name" value="Ribosomal protein L13"/>
    <property type="match status" value="1"/>
</dbReference>
<dbReference type="InterPro" id="IPR036899">
    <property type="entry name" value="Ribosomal_uL13_sf"/>
</dbReference>
<protein>
    <submittedName>
        <fullName evidence="4">50S ribosomal protein L13</fullName>
    </submittedName>
</protein>
<dbReference type="GO" id="GO:1990904">
    <property type="term" value="C:ribonucleoprotein complex"/>
    <property type="evidence" value="ECO:0007669"/>
    <property type="project" value="UniProtKB-KW"/>
</dbReference>
<dbReference type="GO" id="GO:0005840">
    <property type="term" value="C:ribosome"/>
    <property type="evidence" value="ECO:0007669"/>
    <property type="project" value="UniProtKB-KW"/>
</dbReference>
<reference evidence="4" key="1">
    <citation type="journal article" date="2014" name="PLoS ONE">
        <title>Transcriptome-Based Identification of ABC Transporters in the Western Tarnished Plant Bug Lygus hesperus.</title>
        <authorList>
            <person name="Hull J.J."/>
            <person name="Chaney K."/>
            <person name="Geib S.M."/>
            <person name="Fabrick J.A."/>
            <person name="Brent C.S."/>
            <person name="Walsh D."/>
            <person name="Lavine L.C."/>
        </authorList>
    </citation>
    <scope>NUCLEOTIDE SEQUENCE</scope>
</reference>
<comment type="similarity">
    <text evidence="1">Belongs to the universal ribosomal protein uL13 family.</text>
</comment>
<dbReference type="GO" id="GO:0006412">
    <property type="term" value="P:translation"/>
    <property type="evidence" value="ECO:0007669"/>
    <property type="project" value="InterPro"/>
</dbReference>
<accession>A0A0A9Y275</accession>
<dbReference type="EMBL" id="GBHO01017315">
    <property type="protein sequence ID" value="JAG26289.1"/>
    <property type="molecule type" value="Transcribed_RNA"/>
</dbReference>
<evidence type="ECO:0000313" key="4">
    <source>
        <dbReference type="EMBL" id="JAG26289.1"/>
    </source>
</evidence>
<keyword evidence="3" id="KW-0687">Ribonucleoprotein</keyword>
<dbReference type="AlphaFoldDB" id="A0A0A9Y275"/>
<sequence length="131" mass="14991">MPPCTYLHPHNGILCRYVGHLKSVPASELRERYPERILLHSIRGMVPKTVHRLQQLHRLHVLPTHEHPFTNIFPEIKVEGEEDATKKFILARNADGVLIDTWDPEGKLGTIEDLSKCVQLPKGLQNISVEH</sequence>